<dbReference type="SMART" id="SM00248">
    <property type="entry name" value="ANK"/>
    <property type="match status" value="3"/>
</dbReference>
<evidence type="ECO:0000256" key="1">
    <source>
        <dbReference type="PROSITE-ProRule" id="PRU00023"/>
    </source>
</evidence>
<feature type="repeat" description="ANK" evidence="1">
    <location>
        <begin position="137"/>
        <end position="169"/>
    </location>
</feature>
<feature type="compositionally biased region" description="Basic and acidic residues" evidence="2">
    <location>
        <begin position="305"/>
        <end position="323"/>
    </location>
</feature>
<feature type="repeat" description="ANK" evidence="1">
    <location>
        <begin position="104"/>
        <end position="136"/>
    </location>
</feature>
<feature type="region of interest" description="Disordered" evidence="2">
    <location>
        <begin position="1"/>
        <end position="70"/>
    </location>
</feature>
<reference evidence="3" key="1">
    <citation type="submission" date="2022-07" db="EMBL/GenBank/DDBJ databases">
        <authorList>
            <person name="Trinca V."/>
            <person name="Uliana J.V.C."/>
            <person name="Torres T.T."/>
            <person name="Ward R.J."/>
            <person name="Monesi N."/>
        </authorList>
    </citation>
    <scope>NUCLEOTIDE SEQUENCE</scope>
    <source>
        <strain evidence="3">HSMRA1968</strain>
        <tissue evidence="3">Whole embryos</tissue>
    </source>
</reference>
<dbReference type="Pfam" id="PF12796">
    <property type="entry name" value="Ank_2"/>
    <property type="match status" value="1"/>
</dbReference>
<dbReference type="PROSITE" id="PS50297">
    <property type="entry name" value="ANK_REP_REGION"/>
    <property type="match status" value="3"/>
</dbReference>
<dbReference type="InterPro" id="IPR036770">
    <property type="entry name" value="Ankyrin_rpt-contain_sf"/>
</dbReference>
<feature type="compositionally biased region" description="Basic and acidic residues" evidence="2">
    <location>
        <begin position="461"/>
        <end position="475"/>
    </location>
</feature>
<evidence type="ECO:0000313" key="4">
    <source>
        <dbReference type="Proteomes" id="UP001151699"/>
    </source>
</evidence>
<feature type="compositionally biased region" description="Low complexity" evidence="2">
    <location>
        <begin position="493"/>
        <end position="517"/>
    </location>
</feature>
<feature type="repeat" description="ANK" evidence="1">
    <location>
        <begin position="71"/>
        <end position="103"/>
    </location>
</feature>
<feature type="compositionally biased region" description="Basic and acidic residues" evidence="2">
    <location>
        <begin position="205"/>
        <end position="214"/>
    </location>
</feature>
<feature type="compositionally biased region" description="Polar residues" evidence="2">
    <location>
        <begin position="406"/>
        <end position="426"/>
    </location>
</feature>
<dbReference type="InterPro" id="IPR053210">
    <property type="entry name" value="ANKRD12"/>
</dbReference>
<dbReference type="Gene3D" id="1.25.40.20">
    <property type="entry name" value="Ankyrin repeat-containing domain"/>
    <property type="match status" value="1"/>
</dbReference>
<dbReference type="SUPFAM" id="SSF48403">
    <property type="entry name" value="Ankyrin repeat"/>
    <property type="match status" value="1"/>
</dbReference>
<dbReference type="PANTHER" id="PTHR24149:SF14">
    <property type="entry name" value="ANKYRIN REPEAT DOMAIN 12"/>
    <property type="match status" value="1"/>
</dbReference>
<comment type="caution">
    <text evidence="3">The sequence shown here is derived from an EMBL/GenBank/DDBJ whole genome shotgun (WGS) entry which is preliminary data.</text>
</comment>
<dbReference type="PROSITE" id="PS50088">
    <property type="entry name" value="ANK_REPEAT"/>
    <property type="match status" value="3"/>
</dbReference>
<keyword evidence="4" id="KW-1185">Reference proteome</keyword>
<evidence type="ECO:0000313" key="3">
    <source>
        <dbReference type="EMBL" id="KAJ6634881.1"/>
    </source>
</evidence>
<feature type="compositionally biased region" description="Basic and acidic residues" evidence="2">
    <location>
        <begin position="263"/>
        <end position="292"/>
    </location>
</feature>
<dbReference type="InterPro" id="IPR002110">
    <property type="entry name" value="Ankyrin_rpt"/>
</dbReference>
<organism evidence="3 4">
    <name type="scientific">Pseudolycoriella hygida</name>
    <dbReference type="NCBI Taxonomy" id="35572"/>
    <lineage>
        <taxon>Eukaryota</taxon>
        <taxon>Metazoa</taxon>
        <taxon>Ecdysozoa</taxon>
        <taxon>Arthropoda</taxon>
        <taxon>Hexapoda</taxon>
        <taxon>Insecta</taxon>
        <taxon>Pterygota</taxon>
        <taxon>Neoptera</taxon>
        <taxon>Endopterygota</taxon>
        <taxon>Diptera</taxon>
        <taxon>Nematocera</taxon>
        <taxon>Sciaroidea</taxon>
        <taxon>Sciaridae</taxon>
        <taxon>Pseudolycoriella</taxon>
    </lineage>
</organism>
<sequence length="839" mass="91232">NVKAMPSNPRPRGFSVGGGSSSSGRSATQNTPMSERQQMALLMQMTSSNQAELSPGGQNYLPARSRDRNERGETALHVAAIKGDHEGVKKLLDQGISPNVADFAGWTPLHEACNHGHYNVAMMLVKAGSNVNAKGLDDDTPLHDAAIMGQLKLVKLLVERGADPCFKNKKGKTPCDVASAPSVYNYLLSAKDAAGGGRSNQQSKKPSDAKKLQEEADDSSVSTGINSSTNSTAANTTGANVTKDEDDVYEFKSTPKDSSSSSGDDKSDAGKGSDKSSDEKSDDQSQLKRNYSDVEANDDGNSADDETKRKKRKDSEQTPKDVGKGSAGSRNTPQRLEKGIKTSSGPAKSVCSNKCTTALERKSPCPSPKPANKTTDSDAEAEDKNGDNFGSSGPKVPPLKIVIPQQGMSGDQETGSRNGKNASTRSHAALPYVVASSSNSNDSADKESVSSRCTSPSDSAKSVDEKKMSNEEQRQQRVLRSSHRGGQSVDRGSNNSSPQLQSSSPSPAPTTTSDPSNEVAPKQTSTSTSNNNPSPANAAPVPDADNNASVPSPSSTSSTKESTQNTVDLHPRKRKIRASKDDNKQSVTAPSSSASNTDNNDNVPSNEIHPHDQPITNCYQMYLNIRNQIERRHRNLFPVQPKAPQGFQDYLMNRRTYVLDAKTPIDVTSNVPASIAASMKDLFTMQEKERHKLKMQHVVEKEKLVLAVEQEILRVHSRAARALANQSLPFSACTILRDEEVYNMITPEQEEKDRNARSRYNGRLFISWLQDVDDKWEKIKEAMVLRHHNEAESLNAVQKMDWEWKMKELTLCEYKAQPVIEETHVPQVHVSEDFDLLPA</sequence>
<keyword evidence="1" id="KW-0040">ANK repeat</keyword>
<proteinExistence type="predicted"/>
<feature type="compositionally biased region" description="Polar residues" evidence="2">
    <location>
        <begin position="27"/>
        <end position="37"/>
    </location>
</feature>
<feature type="compositionally biased region" description="Low complexity" evidence="2">
    <location>
        <begin position="588"/>
        <end position="602"/>
    </location>
</feature>
<name>A0A9Q0MNC0_9DIPT</name>
<dbReference type="Pfam" id="PF00023">
    <property type="entry name" value="Ank"/>
    <property type="match status" value="1"/>
</dbReference>
<dbReference type="OrthoDB" id="5806726at2759"/>
<gene>
    <name evidence="3" type="primary">ANKRD11</name>
    <name evidence="3" type="ORF">Bhyg_13462</name>
</gene>
<feature type="compositionally biased region" description="Low complexity" evidence="2">
    <location>
        <begin position="524"/>
        <end position="563"/>
    </location>
</feature>
<feature type="compositionally biased region" description="Low complexity" evidence="2">
    <location>
        <begin position="219"/>
        <end position="241"/>
    </location>
</feature>
<dbReference type="PRINTS" id="PR01415">
    <property type="entry name" value="ANKYRIN"/>
</dbReference>
<evidence type="ECO:0000256" key="2">
    <source>
        <dbReference type="SAM" id="MobiDB-lite"/>
    </source>
</evidence>
<feature type="compositionally biased region" description="Polar residues" evidence="2">
    <location>
        <begin position="341"/>
        <end position="356"/>
    </location>
</feature>
<feature type="non-terminal residue" evidence="3">
    <location>
        <position position="1"/>
    </location>
</feature>
<feature type="compositionally biased region" description="Acidic residues" evidence="2">
    <location>
        <begin position="295"/>
        <end position="304"/>
    </location>
</feature>
<protein>
    <submittedName>
        <fullName evidence="3">Ankyrin repeat domain-containing protein 11</fullName>
    </submittedName>
</protein>
<feature type="region of interest" description="Disordered" evidence="2">
    <location>
        <begin position="193"/>
        <end position="613"/>
    </location>
</feature>
<dbReference type="EMBL" id="WJQU01000004">
    <property type="protein sequence ID" value="KAJ6634881.1"/>
    <property type="molecule type" value="Genomic_DNA"/>
</dbReference>
<dbReference type="Proteomes" id="UP001151699">
    <property type="component" value="Chromosome C"/>
</dbReference>
<feature type="compositionally biased region" description="Low complexity" evidence="2">
    <location>
        <begin position="433"/>
        <end position="442"/>
    </location>
</feature>
<dbReference type="AlphaFoldDB" id="A0A9Q0MNC0"/>
<dbReference type="GO" id="GO:0005654">
    <property type="term" value="C:nucleoplasm"/>
    <property type="evidence" value="ECO:0007669"/>
    <property type="project" value="TreeGrafter"/>
</dbReference>
<accession>A0A9Q0MNC0</accession>
<dbReference type="PANTHER" id="PTHR24149">
    <property type="entry name" value="ANKYRIN REPEAT DOMAIN-CONTAINING PROTEIN 12"/>
    <property type="match status" value="1"/>
</dbReference>
<feature type="compositionally biased region" description="Polar residues" evidence="2">
    <location>
        <begin position="450"/>
        <end position="460"/>
    </location>
</feature>